<sequence>MSSSKKISAITSESLENSQEYFKNSWEYYKLKLFLHTAELSTALVKYAILGIFAFIAVVLLSVSLAIFLGQLLSSSSLGFLLTASLFVLLILVVFSIRKKLERYIVKKLAKSILHDD</sequence>
<feature type="transmembrane region" description="Helical" evidence="1">
    <location>
        <begin position="47"/>
        <end position="72"/>
    </location>
</feature>
<gene>
    <name evidence="2" type="ORF">GTQ34_07465</name>
</gene>
<organism evidence="2 3">
    <name type="scientific">Flagellimonas ochracea</name>
    <dbReference type="NCBI Taxonomy" id="2696472"/>
    <lineage>
        <taxon>Bacteria</taxon>
        <taxon>Pseudomonadati</taxon>
        <taxon>Bacteroidota</taxon>
        <taxon>Flavobacteriia</taxon>
        <taxon>Flavobacteriales</taxon>
        <taxon>Flavobacteriaceae</taxon>
        <taxon>Flagellimonas</taxon>
    </lineage>
</organism>
<name>A0A964WX70_9FLAO</name>
<dbReference type="EMBL" id="JAAABI010000002">
    <property type="protein sequence ID" value="NAY91750.1"/>
    <property type="molecule type" value="Genomic_DNA"/>
</dbReference>
<dbReference type="Proteomes" id="UP000667650">
    <property type="component" value="Unassembled WGS sequence"/>
</dbReference>
<evidence type="ECO:0000313" key="3">
    <source>
        <dbReference type="Proteomes" id="UP000667650"/>
    </source>
</evidence>
<feature type="transmembrane region" description="Helical" evidence="1">
    <location>
        <begin position="78"/>
        <end position="97"/>
    </location>
</feature>
<keyword evidence="1" id="KW-0472">Membrane</keyword>
<keyword evidence="1" id="KW-1133">Transmembrane helix</keyword>
<comment type="caution">
    <text evidence="2">The sequence shown here is derived from an EMBL/GenBank/DDBJ whole genome shotgun (WGS) entry which is preliminary data.</text>
</comment>
<dbReference type="AlphaFoldDB" id="A0A964WX70"/>
<reference evidence="2" key="1">
    <citation type="submission" date="2020-01" db="EMBL/GenBank/DDBJ databases">
        <title>Muricauda ochracea sp. nov., isolated from a tidal flat of Garorim bay in Korea.</title>
        <authorList>
            <person name="Kim D."/>
            <person name="Yoo Y."/>
            <person name="Kim J.-J."/>
        </authorList>
    </citation>
    <scope>NUCLEOTIDE SEQUENCE</scope>
    <source>
        <strain evidence="2">JGD-17</strain>
    </source>
</reference>
<proteinExistence type="predicted"/>
<protein>
    <recommendedName>
        <fullName evidence="4">Phage holin family protein</fullName>
    </recommendedName>
</protein>
<evidence type="ECO:0000313" key="2">
    <source>
        <dbReference type="EMBL" id="NAY91750.1"/>
    </source>
</evidence>
<dbReference type="RefSeq" id="WP_166523154.1">
    <property type="nucleotide sequence ID" value="NZ_JAAABI010000002.1"/>
</dbReference>
<evidence type="ECO:0008006" key="4">
    <source>
        <dbReference type="Google" id="ProtNLM"/>
    </source>
</evidence>
<accession>A0A964WX70</accession>
<keyword evidence="3" id="KW-1185">Reference proteome</keyword>
<evidence type="ECO:0000256" key="1">
    <source>
        <dbReference type="SAM" id="Phobius"/>
    </source>
</evidence>
<keyword evidence="1" id="KW-0812">Transmembrane</keyword>